<dbReference type="Proteomes" id="UP000765224">
    <property type="component" value="Unassembled WGS sequence"/>
</dbReference>
<protein>
    <recommendedName>
        <fullName evidence="1">Dermonecrotic toxin N-terminal domain-containing protein</fullName>
    </recommendedName>
</protein>
<reference evidence="2 3" key="1">
    <citation type="submission" date="2021-06" db="EMBL/GenBank/DDBJ databases">
        <title>Updating the genus Pseudomonas: Description of 43 new species and partition of the Pseudomonas putida group.</title>
        <authorList>
            <person name="Girard L."/>
            <person name="Lood C."/>
            <person name="Vandamme P."/>
            <person name="Rokni-Zadeh H."/>
            <person name="Van Noort V."/>
            <person name="Hofte M."/>
            <person name="Lavigne R."/>
            <person name="De Mot R."/>
        </authorList>
    </citation>
    <scope>NUCLEOTIDE SEQUENCE [LARGE SCALE GENOMIC DNA]</scope>
    <source>
        <strain evidence="2 3">COR58</strain>
    </source>
</reference>
<evidence type="ECO:0000313" key="3">
    <source>
        <dbReference type="Proteomes" id="UP000765224"/>
    </source>
</evidence>
<gene>
    <name evidence="2" type="ORF">KVG96_09565</name>
</gene>
<keyword evidence="3" id="KW-1185">Reference proteome</keyword>
<evidence type="ECO:0000259" key="1">
    <source>
        <dbReference type="Pfam" id="PF20178"/>
    </source>
</evidence>
<organism evidence="2 3">
    <name type="scientific">Pseudomonas ekonensis</name>
    <dbReference type="NCBI Taxonomy" id="2842353"/>
    <lineage>
        <taxon>Bacteria</taxon>
        <taxon>Pseudomonadati</taxon>
        <taxon>Pseudomonadota</taxon>
        <taxon>Gammaproteobacteria</taxon>
        <taxon>Pseudomonadales</taxon>
        <taxon>Pseudomonadaceae</taxon>
        <taxon>Pseudomonas</taxon>
    </lineage>
</organism>
<dbReference type="InterPro" id="IPR046673">
    <property type="entry name" value="ToxA_N"/>
</dbReference>
<dbReference type="RefSeq" id="WP_217891802.1">
    <property type="nucleotide sequence ID" value="NZ_JAHSTS010000001.1"/>
</dbReference>
<sequence length="1590" mass="176686">MTEPSAPLLFPEILEAPGLWEELGKPLGLSTRDLQWLGNVRLTRQERRSRETPPMYAYRILLNAGDAPAVPLAGSFALSATPDDHAVVLYTPLGGVRKFEDLDALGAHLNSALGHAREDDPLLSLMSLAHRKRLAAEEGVYVTYALIEGDIFDDQRSVIEQGLRDNAQAMLDELLQLPTLKQVMQTIFAERLRPAFPPGVDQRLTRASFADTRWPRSMSLSEAALLLYRHPLEPDAPVHFSHPSQPSDEASVQAWAQSLQKVAGMLLPLLFQCLERYWDEASADGHSRRAYFARAMAEQAFADVMLKREAQIIDSGQCRDLLRWIRPGTDAGASRSASLETVRLWEHSTRQVELAGSLMINRSDAFLYTPSQGLQVLRDYRDLRQTVLAKFSAAGHEDELYGLLGLEERQRLLGFNVPQVSGEAIAGDIFRVLLEAIITKQRQNLEYILQVYRHSDGAVDPQALFDKALDIRSMIHERLLGLGTHGRWSTRPVLTGDLQPSQVLADKATAKAKTFASVQAPLAIEFARQPTASLAEQRAYLNDMKPRIAHALSVGINGEALLGVLNGTLHDHERVIVETVFNAEHPSRPTRRALNGFRPDAYSLSVLPSDAVQLVPLANCFLLTERGGLDVRHSGRALLWTPALGIEVFGTLDKARDALRQRLEDSEARLTLLENLAPSVERVHRTFTLGPLQLIEGNVLQHRAQSAIDRFFGQGAYWRGFELGRAAQESALKRLAGSPPDTNLNRATAMARAIALQQTMPAWLGMAAVDDQRLQIELLEQIRHLDADDYLHGLPTLTGHVRETLKHLLDNRLPGQGLDPDRIEITPTLALAGPPRSLTEHALRHVSETQGNIRISLASGEPVPSGLNRSAVGQLLLSLQIPAMFAGKVSQALAADESGVRRHRFARRLPWQLLQHAHALKLQQHLSPAAFDLVHRVLDMPDAIARGLVRGARALVRPLELIKTAGAKAVRALGLYLFGPQPGSEGPQVLYAPYHGEQLLREFADEAAVVAALCAPGPLQDLLIRRLPEAQRPVFASLFKDGAGQSGDMTLASNPIDGNLLAQLFDDNIRLLEHLIAGQSLAGALPDWETAKQLFSEAVNPLTVLLPGKACAIPFLWQAIKDLRYPVQALEQHSWKQALGDFISDAAQMVTLGRLRLKPLFGVDRPSVPKPLTALPDPRWDRIRSTAPIRTCLQEFEAPMLSLRNLRRDRTNGTFVDPSDMATYAAVAGKVYRVARAGAGWRLTSDAQEGPFLDRTVSGQLVIDPDRHTVHFGKGMSILRNRYLDEGEARLWLNIEARGMEQIRAWHPEKARMLVQAVDLARFYAFNSLHNLAQLKNPTEGTRLDRFLKSFFGVSRIDGDILDKIAKAIVPLCKALVDPTDDLFNTERFVIGSNKYHQAKLIAFVIDKDDQKRVHFTEHFFDQQLDWYKSGLTEPFNVDGHAQASTLIHEFSHQFCKTVDIASLEARRPFSDLIATVTRYGTDIKDNQLRHQREALSLDTPRDALFARWSEGDGDWIDLDQRKATEHVAEAVLNATLSPTLERARDAFLDPDNPHPRIDTILRNADSIAFLICEMGRQLDPEPPSAADRA</sequence>
<evidence type="ECO:0000313" key="2">
    <source>
        <dbReference type="EMBL" id="MBV4458195.1"/>
    </source>
</evidence>
<comment type="caution">
    <text evidence="2">The sequence shown here is derived from an EMBL/GenBank/DDBJ whole genome shotgun (WGS) entry which is preliminary data.</text>
</comment>
<name>A0ABS6PCK5_9PSED</name>
<dbReference type="Pfam" id="PF20178">
    <property type="entry name" value="ToxA_N"/>
    <property type="match status" value="1"/>
</dbReference>
<dbReference type="EMBL" id="JAHSTS010000001">
    <property type="protein sequence ID" value="MBV4458195.1"/>
    <property type="molecule type" value="Genomic_DNA"/>
</dbReference>
<proteinExistence type="predicted"/>
<feature type="domain" description="Dermonecrotic toxin N-terminal" evidence="1">
    <location>
        <begin position="793"/>
        <end position="1013"/>
    </location>
</feature>
<accession>A0ABS6PCK5</accession>